<dbReference type="PRINTS" id="PR00632">
    <property type="entry name" value="SONICHHOG"/>
</dbReference>
<comment type="similarity">
    <text evidence="1 18">Belongs to the hedgehog family.</text>
</comment>
<keyword evidence="11" id="KW-0106">Calcium</keyword>
<evidence type="ECO:0000256" key="7">
    <source>
        <dbReference type="ARBA" id="ARBA00022723"/>
    </source>
</evidence>
<dbReference type="Gene3D" id="2.170.16.10">
    <property type="entry name" value="Hedgehog/Intein (Hint) domain"/>
    <property type="match status" value="1"/>
</dbReference>
<dbReference type="InterPro" id="IPR003586">
    <property type="entry name" value="Hint_dom_C"/>
</dbReference>
<evidence type="ECO:0000259" key="19">
    <source>
        <dbReference type="SMART" id="SM00305"/>
    </source>
</evidence>
<dbReference type="InterPro" id="IPR006141">
    <property type="entry name" value="Intein_N"/>
</dbReference>
<evidence type="ECO:0000256" key="1">
    <source>
        <dbReference type="ARBA" id="ARBA00010649"/>
    </source>
</evidence>
<keyword evidence="18" id="KW-0256">Endoplasmic reticulum</keyword>
<comment type="function">
    <text evidence="16">The C-terminal part of the hedgehog protein precursor displays an autoproteolysis activity that results in the cleavage of the full-length protein into two parts (N-product and C-product). In addition, the C-terminal part displays a cholesterol transferase activity that results by the covalent attachment of a cholesterol moiety to the C-terminal of the newly generated N-product. Once cleaved, the C-product has no signaling activity and diffuses from the cell.</text>
</comment>
<evidence type="ECO:0000256" key="6">
    <source>
        <dbReference type="ARBA" id="ARBA00022716"/>
    </source>
</evidence>
<comment type="caution">
    <text evidence="21">The sequence shown here is derived from an EMBL/GenBank/DDBJ whole genome shotgun (WGS) entry which is preliminary data.</text>
</comment>
<accession>A0ABQ8TSC9</accession>
<keyword evidence="8 18" id="KW-0732">Signal</keyword>
<evidence type="ECO:0000256" key="16">
    <source>
        <dbReference type="ARBA" id="ARBA00045369"/>
    </source>
</evidence>
<keyword evidence="2 18" id="KW-0217">Developmental protein</keyword>
<evidence type="ECO:0000256" key="10">
    <source>
        <dbReference type="ARBA" id="ARBA00022813"/>
    </source>
</evidence>
<dbReference type="InterPro" id="IPR036844">
    <property type="entry name" value="Hint_dom_sf"/>
</dbReference>
<keyword evidence="4 18" id="KW-0645">Protease</keyword>
<dbReference type="EMBL" id="JAJSOF020000005">
    <property type="protein sequence ID" value="KAJ4448230.1"/>
    <property type="molecule type" value="Genomic_DNA"/>
</dbReference>
<proteinExistence type="inferred from homology"/>
<dbReference type="Pfam" id="PF01079">
    <property type="entry name" value="Hint"/>
    <property type="match status" value="1"/>
</dbReference>
<evidence type="ECO:0000256" key="9">
    <source>
        <dbReference type="ARBA" id="ARBA00022801"/>
    </source>
</evidence>
<dbReference type="Proteomes" id="UP001148838">
    <property type="component" value="Unassembled WGS sequence"/>
</dbReference>
<dbReference type="Pfam" id="PF01085">
    <property type="entry name" value="HH_signal"/>
    <property type="match status" value="1"/>
</dbReference>
<organism evidence="21 22">
    <name type="scientific">Periplaneta americana</name>
    <name type="common">American cockroach</name>
    <name type="synonym">Blatta americana</name>
    <dbReference type="NCBI Taxonomy" id="6978"/>
    <lineage>
        <taxon>Eukaryota</taxon>
        <taxon>Metazoa</taxon>
        <taxon>Ecdysozoa</taxon>
        <taxon>Arthropoda</taxon>
        <taxon>Hexapoda</taxon>
        <taxon>Insecta</taxon>
        <taxon>Pterygota</taxon>
        <taxon>Neoptera</taxon>
        <taxon>Polyneoptera</taxon>
        <taxon>Dictyoptera</taxon>
        <taxon>Blattodea</taxon>
        <taxon>Blattoidea</taxon>
        <taxon>Blattidae</taxon>
        <taxon>Blattinae</taxon>
        <taxon>Periplaneta</taxon>
    </lineage>
</organism>
<evidence type="ECO:0000256" key="12">
    <source>
        <dbReference type="ARBA" id="ARBA00023136"/>
    </source>
</evidence>
<keyword evidence="9 18" id="KW-0378">Hydrolase</keyword>
<keyword evidence="18" id="KW-0333">Golgi apparatus</keyword>
<evidence type="ECO:0000256" key="5">
    <source>
        <dbReference type="ARBA" id="ARBA00022679"/>
    </source>
</evidence>
<dbReference type="PANTHER" id="PTHR11889">
    <property type="entry name" value="HEDGEHOG"/>
    <property type="match status" value="1"/>
</dbReference>
<dbReference type="SUPFAM" id="SSF55166">
    <property type="entry name" value="Hedgehog/DD-peptidase"/>
    <property type="match status" value="1"/>
</dbReference>
<dbReference type="InterPro" id="IPR009045">
    <property type="entry name" value="Zn_M74/Hedgehog-like"/>
</dbReference>
<dbReference type="InterPro" id="IPR000320">
    <property type="entry name" value="Hedgehog_signalling_dom"/>
</dbReference>
<dbReference type="CDD" id="cd00081">
    <property type="entry name" value="Hint"/>
    <property type="match status" value="1"/>
</dbReference>
<keyword evidence="22" id="KW-1185">Reference proteome</keyword>
<evidence type="ECO:0000256" key="17">
    <source>
        <dbReference type="ARBA" id="ARBA00048589"/>
    </source>
</evidence>
<keyword evidence="14" id="KW-0449">Lipoprotein</keyword>
<reference evidence="21 22" key="1">
    <citation type="journal article" date="2022" name="Allergy">
        <title>Genome assembly and annotation of Periplaneta americana reveal a comprehensive cockroach allergen profile.</title>
        <authorList>
            <person name="Wang L."/>
            <person name="Xiong Q."/>
            <person name="Saelim N."/>
            <person name="Wang L."/>
            <person name="Nong W."/>
            <person name="Wan A.T."/>
            <person name="Shi M."/>
            <person name="Liu X."/>
            <person name="Cao Q."/>
            <person name="Hui J.H.L."/>
            <person name="Sookrung N."/>
            <person name="Leung T.F."/>
            <person name="Tungtrongchitr A."/>
            <person name="Tsui S.K.W."/>
        </authorList>
    </citation>
    <scope>NUCLEOTIDE SEQUENCE [LARGE SCALE GENOMIC DNA]</scope>
    <source>
        <strain evidence="21">PWHHKU_190912</strain>
    </source>
</reference>
<evidence type="ECO:0000256" key="14">
    <source>
        <dbReference type="ARBA" id="ARBA00023288"/>
    </source>
</evidence>
<evidence type="ECO:0000256" key="11">
    <source>
        <dbReference type="ARBA" id="ARBA00022837"/>
    </source>
</evidence>
<evidence type="ECO:0000256" key="2">
    <source>
        <dbReference type="ARBA" id="ARBA00022473"/>
    </source>
</evidence>
<dbReference type="InterPro" id="IPR050387">
    <property type="entry name" value="Hedgehog_Signaling"/>
</dbReference>
<evidence type="ECO:0000259" key="20">
    <source>
        <dbReference type="SMART" id="SM00306"/>
    </source>
</evidence>
<evidence type="ECO:0000313" key="22">
    <source>
        <dbReference type="Proteomes" id="UP001148838"/>
    </source>
</evidence>
<keyword evidence="3 18" id="KW-1003">Cell membrane</keyword>
<evidence type="ECO:0000256" key="15">
    <source>
        <dbReference type="ARBA" id="ARBA00023301"/>
    </source>
</evidence>
<feature type="domain" description="Hint" evidence="19">
    <location>
        <begin position="416"/>
        <end position="460"/>
    </location>
</feature>
<dbReference type="SMART" id="SM00306">
    <property type="entry name" value="HintN"/>
    <property type="match status" value="1"/>
</dbReference>
<feature type="domain" description="Hint" evidence="20">
    <location>
        <begin position="310"/>
        <end position="414"/>
    </location>
</feature>
<keyword evidence="5" id="KW-0808">Transferase</keyword>
<dbReference type="InterPro" id="IPR003587">
    <property type="entry name" value="Hint_dom_N"/>
</dbReference>
<evidence type="ECO:0000256" key="13">
    <source>
        <dbReference type="ARBA" id="ARBA00023139"/>
    </source>
</evidence>
<dbReference type="PROSITE" id="PS50817">
    <property type="entry name" value="INTEIN_N_TER"/>
    <property type="match status" value="1"/>
</dbReference>
<comment type="function">
    <molecule>Protein hedgehog N-product</molecule>
    <text evidence="18">The dually lipidated hedgehog protein N-product is a morphogen which is essential for a variety of patterning events during development.</text>
</comment>
<gene>
    <name evidence="21" type="ORF">ANN_10244</name>
</gene>
<dbReference type="Gene3D" id="3.30.1380.10">
    <property type="match status" value="1"/>
</dbReference>
<name>A0ABQ8TSC9_PERAM</name>
<dbReference type="SMART" id="SM00305">
    <property type="entry name" value="HintC"/>
    <property type="match status" value="1"/>
</dbReference>
<sequence>MIEATEVPQSAKVLACRSGVALTHFAPSNILRCSSDSDYLSCVTGKTLWPCFRFWFRLGHISEALTLQNHRGSKPRHPVLTRWKTWLDAVNYYAEYYGKIMELLEDILFIDSNFKIVSKSITLLESSKLQLSEALNIVDKLSQMVIGNNNSLISEKVKCHDKTSEVGVLKSSGFPFFKYAPITSCDVRSSYSARSAPGWALVQIPQGGVAIIYKRCKEKLNTLAISVMNQWPGVKLRVTEGWDEEGHHAVDSLHYEGRAVDVTTSDRDRAKYGMLARLAVEAGFDWVYYESRAHIHCSVKSESSQAAKSGGCFSEETTVETSSGARVRLADLRVGDRVLALDLASGRLTYSEVLLFLDRDPLQRREFLRLRTAGGRSLTVTPSHLLLVQDAGRRPPQAVFAARVRLGDLVLVPAGDGAPQTDTVVAIEEVLMQGVFAPLTREGTIVADGVVASCYAVVDSQWLAHLTYAPFRLMASVRNLVGGNDTVSYDAPVGVHWYAKALYALAQFVLPGALLYRDA</sequence>
<evidence type="ECO:0000256" key="8">
    <source>
        <dbReference type="ARBA" id="ARBA00022729"/>
    </source>
</evidence>
<keyword evidence="12 18" id="KW-0472">Membrane</keyword>
<comment type="catalytic activity">
    <reaction evidence="17">
        <text>glycyl-L-cysteinyl-[protein] + cholesterol + H(+) = [protein]-C-terminal glycyl cholesterol ester + N-terminal L-cysteinyl-[protein]</text>
        <dbReference type="Rhea" id="RHEA:59504"/>
        <dbReference type="Rhea" id="RHEA-COMP:12707"/>
        <dbReference type="Rhea" id="RHEA-COMP:15369"/>
        <dbReference type="Rhea" id="RHEA-COMP:15374"/>
        <dbReference type="ChEBI" id="CHEBI:15378"/>
        <dbReference type="ChEBI" id="CHEBI:16113"/>
        <dbReference type="ChEBI" id="CHEBI:65250"/>
        <dbReference type="ChEBI" id="CHEBI:143135"/>
        <dbReference type="ChEBI" id="CHEBI:143140"/>
    </reaction>
    <physiologicalReaction direction="left-to-right" evidence="17">
        <dbReference type="Rhea" id="RHEA:59505"/>
    </physiologicalReaction>
</comment>
<keyword evidence="6" id="KW-0709">Segmentation polarity protein</keyword>
<dbReference type="PANTHER" id="PTHR11889:SF31">
    <property type="entry name" value="PROTEIN HEDGEHOG"/>
    <property type="match status" value="1"/>
</dbReference>
<keyword evidence="13" id="KW-0564">Palmitate</keyword>
<comment type="subcellular location">
    <molecule>Protein hedgehog N-product</molecule>
    <subcellularLocation>
        <location evidence="18">Cell membrane</location>
        <topology evidence="18">Lipid-anchor</topology>
    </subcellularLocation>
</comment>
<comment type="subcellular location">
    <molecule>Sonic hedgehog protein</molecule>
    <subcellularLocation>
        <location evidence="18">Endoplasmic reticulum membrane</location>
    </subcellularLocation>
    <subcellularLocation>
        <location evidence="18">Golgi apparatus membrane</location>
    </subcellularLocation>
</comment>
<dbReference type="InterPro" id="IPR001657">
    <property type="entry name" value="Hedgehog"/>
</dbReference>
<keyword evidence="10 18" id="KW-0068">Autocatalytic cleavage</keyword>
<evidence type="ECO:0000256" key="3">
    <source>
        <dbReference type="ARBA" id="ARBA00022475"/>
    </source>
</evidence>
<keyword evidence="7" id="KW-0479">Metal-binding</keyword>
<keyword evidence="15" id="KW-0504">Morphogen</keyword>
<evidence type="ECO:0000256" key="4">
    <source>
        <dbReference type="ARBA" id="ARBA00022670"/>
    </source>
</evidence>
<comment type="function">
    <molecule>Protein hedgehog</molecule>
    <text evidence="18">The C-terminal part of the hedgehog protein precursor displays an autoproteolysis activity that results in the cleavage of the full-length protein into two parts (N-product and C-product). In addition, the C-terminal part displays a cholesterol transferase activity that results by the covalent attachment of a cholesterol moiety to the C-terminal of the newly generated N-product.</text>
</comment>
<dbReference type="SUPFAM" id="SSF51294">
    <property type="entry name" value="Hedgehog/intein (Hint) domain"/>
    <property type="match status" value="1"/>
</dbReference>
<evidence type="ECO:0000313" key="21">
    <source>
        <dbReference type="EMBL" id="KAJ4448230.1"/>
    </source>
</evidence>
<evidence type="ECO:0000256" key="18">
    <source>
        <dbReference type="RuleBase" id="RU280812"/>
    </source>
</evidence>
<protein>
    <recommendedName>
        <fullName evidence="18">Hedgehog protein</fullName>
    </recommendedName>
</protein>
<dbReference type="InterPro" id="IPR001767">
    <property type="entry name" value="Hedgehog_Hint"/>
</dbReference>